<organism evidence="1 2">
    <name type="scientific">Metabacillus lacus</name>
    <dbReference type="NCBI Taxonomy" id="1983721"/>
    <lineage>
        <taxon>Bacteria</taxon>
        <taxon>Bacillati</taxon>
        <taxon>Bacillota</taxon>
        <taxon>Bacilli</taxon>
        <taxon>Bacillales</taxon>
        <taxon>Bacillaceae</taxon>
        <taxon>Metabacillus</taxon>
    </lineage>
</organism>
<name>A0A7X2IXV9_9BACI</name>
<protein>
    <submittedName>
        <fullName evidence="1">Uncharacterized protein</fullName>
    </submittedName>
</protein>
<evidence type="ECO:0000313" key="2">
    <source>
        <dbReference type="Proteomes" id="UP000448867"/>
    </source>
</evidence>
<reference evidence="1 2" key="1">
    <citation type="submission" date="2019-11" db="EMBL/GenBank/DDBJ databases">
        <title>Bacillus lacus genome.</title>
        <authorList>
            <person name="Allen C.J."/>
            <person name="Newman J.D."/>
        </authorList>
    </citation>
    <scope>NUCLEOTIDE SEQUENCE [LARGE SCALE GENOMIC DNA]</scope>
    <source>
        <strain evidence="1 2">KCTC 33946</strain>
    </source>
</reference>
<dbReference type="AlphaFoldDB" id="A0A7X2IXV9"/>
<gene>
    <name evidence="1" type="ORF">GJU40_02950</name>
</gene>
<evidence type="ECO:0000313" key="1">
    <source>
        <dbReference type="EMBL" id="MRX71128.1"/>
    </source>
</evidence>
<dbReference type="EMBL" id="WKKI01000003">
    <property type="protein sequence ID" value="MRX71128.1"/>
    <property type="molecule type" value="Genomic_DNA"/>
</dbReference>
<keyword evidence="2" id="KW-1185">Reference proteome</keyword>
<dbReference type="RefSeq" id="WP_154306262.1">
    <property type="nucleotide sequence ID" value="NZ_WKKI01000003.1"/>
</dbReference>
<comment type="caution">
    <text evidence="1">The sequence shown here is derived from an EMBL/GenBank/DDBJ whole genome shotgun (WGS) entry which is preliminary data.</text>
</comment>
<dbReference type="Proteomes" id="UP000448867">
    <property type="component" value="Unassembled WGS sequence"/>
</dbReference>
<proteinExistence type="predicted"/>
<sequence length="63" mass="7433">MLIFKQATTQVFEEKCRRSSLSGRTSHWELLNMYFETGDQELQHMRLGCSRNSQRNEGGAYQF</sequence>
<accession>A0A7X2IXV9</accession>